<feature type="transmembrane region" description="Helical" evidence="5">
    <location>
        <begin position="68"/>
        <end position="89"/>
    </location>
</feature>
<feature type="transmembrane region" description="Helical" evidence="5">
    <location>
        <begin position="104"/>
        <end position="124"/>
    </location>
</feature>
<comment type="subcellular location">
    <subcellularLocation>
        <location evidence="1">Membrane</location>
        <topology evidence="1">Multi-pass membrane protein</topology>
    </subcellularLocation>
</comment>
<dbReference type="OrthoDB" id="3358017at2759"/>
<keyword evidence="4 5" id="KW-0472">Membrane</keyword>
<dbReference type="Proteomes" id="UP000623467">
    <property type="component" value="Unassembled WGS sequence"/>
</dbReference>
<proteinExistence type="predicted"/>
<name>A0A8H7DIH9_9AGAR</name>
<evidence type="ECO:0000256" key="6">
    <source>
        <dbReference type="SAM" id="SignalP"/>
    </source>
</evidence>
<evidence type="ECO:0000313" key="8">
    <source>
        <dbReference type="Proteomes" id="UP000623467"/>
    </source>
</evidence>
<dbReference type="PANTHER" id="PTHR31465:SF1">
    <property type="entry name" value="PROTEIN RTA1-RELATED"/>
    <property type="match status" value="1"/>
</dbReference>
<organism evidence="7 8">
    <name type="scientific">Mycena sanguinolenta</name>
    <dbReference type="NCBI Taxonomy" id="230812"/>
    <lineage>
        <taxon>Eukaryota</taxon>
        <taxon>Fungi</taxon>
        <taxon>Dikarya</taxon>
        <taxon>Basidiomycota</taxon>
        <taxon>Agaricomycotina</taxon>
        <taxon>Agaricomycetes</taxon>
        <taxon>Agaricomycetidae</taxon>
        <taxon>Agaricales</taxon>
        <taxon>Marasmiineae</taxon>
        <taxon>Mycenaceae</taxon>
        <taxon>Mycena</taxon>
    </lineage>
</organism>
<evidence type="ECO:0000256" key="3">
    <source>
        <dbReference type="ARBA" id="ARBA00022989"/>
    </source>
</evidence>
<dbReference type="EMBL" id="JACAZH010000002">
    <property type="protein sequence ID" value="KAF7374487.1"/>
    <property type="molecule type" value="Genomic_DNA"/>
</dbReference>
<evidence type="ECO:0000256" key="4">
    <source>
        <dbReference type="ARBA" id="ARBA00023136"/>
    </source>
</evidence>
<dbReference type="GO" id="GO:0016020">
    <property type="term" value="C:membrane"/>
    <property type="evidence" value="ECO:0007669"/>
    <property type="project" value="UniProtKB-SubCell"/>
</dbReference>
<accession>A0A8H7DIH9</accession>
<keyword evidence="6" id="KW-0732">Signal</keyword>
<evidence type="ECO:0000256" key="5">
    <source>
        <dbReference type="SAM" id="Phobius"/>
    </source>
</evidence>
<comment type="caution">
    <text evidence="7">The sequence shown here is derived from an EMBL/GenBank/DDBJ whole genome shotgun (WGS) entry which is preliminary data.</text>
</comment>
<keyword evidence="3 5" id="KW-1133">Transmembrane helix</keyword>
<dbReference type="PANTHER" id="PTHR31465">
    <property type="entry name" value="PROTEIN RTA1-RELATED"/>
    <property type="match status" value="1"/>
</dbReference>
<feature type="transmembrane region" description="Helical" evidence="5">
    <location>
        <begin position="181"/>
        <end position="205"/>
    </location>
</feature>
<evidence type="ECO:0008006" key="9">
    <source>
        <dbReference type="Google" id="ProtNLM"/>
    </source>
</evidence>
<feature type="chain" id="PRO_5034332151" description="RTA1-domain-containing protein" evidence="6">
    <location>
        <begin position="21"/>
        <end position="257"/>
    </location>
</feature>
<sequence>MARPFCALGIFTVCFVPVLAATGDSDQANIPGGFVPKKSLSYIALSLYAFSALIHWIHFFMVPPRRSFIITLPLGMTAMATGFILRIVYSNPPYSLGKYIGMDLFILLSPCLFLATDYMLLSHLARSFDEEVSDRCLLIRHSRVTKIFVWSDIITFLLQSGGGGMTASKNNLSLVNVGNKIALVGLTLQAVSFGLFTIVLIVFAYRVSKLFPELWRPKKSPPVQGLLAATYRRLANHRLPHVRDMRWHSRSICFPYR</sequence>
<keyword evidence="8" id="KW-1185">Reference proteome</keyword>
<evidence type="ECO:0000313" key="7">
    <source>
        <dbReference type="EMBL" id="KAF7374487.1"/>
    </source>
</evidence>
<feature type="transmembrane region" description="Helical" evidence="5">
    <location>
        <begin position="39"/>
        <end position="61"/>
    </location>
</feature>
<dbReference type="AlphaFoldDB" id="A0A8H7DIH9"/>
<feature type="signal peptide" evidence="6">
    <location>
        <begin position="1"/>
        <end position="20"/>
    </location>
</feature>
<feature type="transmembrane region" description="Helical" evidence="5">
    <location>
        <begin position="144"/>
        <end position="161"/>
    </location>
</feature>
<protein>
    <recommendedName>
        <fullName evidence="9">RTA1-domain-containing protein</fullName>
    </recommendedName>
</protein>
<reference evidence="7" key="1">
    <citation type="submission" date="2020-05" db="EMBL/GenBank/DDBJ databases">
        <title>Mycena genomes resolve the evolution of fungal bioluminescence.</title>
        <authorList>
            <person name="Tsai I.J."/>
        </authorList>
    </citation>
    <scope>NUCLEOTIDE SEQUENCE</scope>
    <source>
        <strain evidence="7">160909Yilan</strain>
    </source>
</reference>
<dbReference type="InterPro" id="IPR007568">
    <property type="entry name" value="RTA1"/>
</dbReference>
<gene>
    <name evidence="7" type="ORF">MSAN_00333100</name>
</gene>
<evidence type="ECO:0000256" key="1">
    <source>
        <dbReference type="ARBA" id="ARBA00004141"/>
    </source>
</evidence>
<evidence type="ECO:0000256" key="2">
    <source>
        <dbReference type="ARBA" id="ARBA00022692"/>
    </source>
</evidence>
<keyword evidence="2 5" id="KW-0812">Transmembrane</keyword>
<dbReference type="Pfam" id="PF04479">
    <property type="entry name" value="RTA1"/>
    <property type="match status" value="1"/>
</dbReference>